<dbReference type="SUPFAM" id="SSF51905">
    <property type="entry name" value="FAD/NAD(P)-binding domain"/>
    <property type="match status" value="1"/>
</dbReference>
<keyword evidence="6" id="KW-1185">Reference proteome</keyword>
<comment type="caution">
    <text evidence="5">The sequence shown here is derived from an EMBL/GenBank/DDBJ whole genome shotgun (WGS) entry which is preliminary data.</text>
</comment>
<dbReference type="InterPro" id="IPR001613">
    <property type="entry name" value="Flavin_amine_oxidase"/>
</dbReference>
<accession>A0ABT4MWE8</accession>
<organism evidence="5 6">
    <name type="scientific">Gordonia rubripertincta</name>
    <name type="common">Rhodococcus corallinus</name>
    <dbReference type="NCBI Taxonomy" id="36822"/>
    <lineage>
        <taxon>Bacteria</taxon>
        <taxon>Bacillati</taxon>
        <taxon>Actinomycetota</taxon>
        <taxon>Actinomycetes</taxon>
        <taxon>Mycobacteriales</taxon>
        <taxon>Gordoniaceae</taxon>
        <taxon>Gordonia</taxon>
    </lineage>
</organism>
<dbReference type="InterPro" id="IPR050703">
    <property type="entry name" value="Flavin_MAO"/>
</dbReference>
<dbReference type="PROSITE" id="PS51318">
    <property type="entry name" value="TAT"/>
    <property type="match status" value="1"/>
</dbReference>
<feature type="domain" description="Amine oxidase" evidence="4">
    <location>
        <begin position="68"/>
        <end position="506"/>
    </location>
</feature>
<name>A0ABT4MWE8_GORRU</name>
<dbReference type="PRINTS" id="PR00757">
    <property type="entry name" value="AMINEOXDASEF"/>
</dbReference>
<dbReference type="SUPFAM" id="SSF54373">
    <property type="entry name" value="FAD-linked reductases, C-terminal domain"/>
    <property type="match status" value="1"/>
</dbReference>
<keyword evidence="3" id="KW-0560">Oxidoreductase</keyword>
<dbReference type="PANTHER" id="PTHR43563">
    <property type="entry name" value="AMINE OXIDASE"/>
    <property type="match status" value="1"/>
</dbReference>
<dbReference type="Pfam" id="PF01593">
    <property type="entry name" value="Amino_oxidase"/>
    <property type="match status" value="1"/>
</dbReference>
<dbReference type="Gene3D" id="3.50.50.60">
    <property type="entry name" value="FAD/NAD(P)-binding domain"/>
    <property type="match status" value="1"/>
</dbReference>
<evidence type="ECO:0000259" key="4">
    <source>
        <dbReference type="Pfam" id="PF01593"/>
    </source>
</evidence>
<dbReference type="InterPro" id="IPR036188">
    <property type="entry name" value="FAD/NAD-bd_sf"/>
</dbReference>
<evidence type="ECO:0000256" key="3">
    <source>
        <dbReference type="ARBA" id="ARBA00023002"/>
    </source>
</evidence>
<dbReference type="InterPro" id="IPR002937">
    <property type="entry name" value="Amino_oxidase"/>
</dbReference>
<evidence type="ECO:0000256" key="1">
    <source>
        <dbReference type="ARBA" id="ARBA00001974"/>
    </source>
</evidence>
<sequence length="509" mass="53563">MSTSPRSVSPSFCTVGSLSRRRLLSGVAVGAAGLAVGGRLLGAGIASASPGGSVGAQTYDAVVVGGGLSGLAAAKKIAEAGRSVLVLEARERAGGRVHNISTPKIGVTLDAGAEFIGPTQTHIAALAKEYGVVSLPTYNEGDSVYWNSGRRSTMPSALGLPIDPASPEAALALSQLELEPLLGFPVGEPWKHRDAAYLDSVTWQQWLESRTMSPTARMLLSLASSAALSVEAHELSALYFFNYVASAGDEANPGSLIRLLSTAGGAQERLFVGGAALIPLRIANELGERVVYNAPVRSIGWTDEVATLVSDAGTVRAKKVIVAMSPAISGGIDYGPGLTSARAGLHAGYRMGAISKFAAVYREPFWRKKGLSGQVIGNGDPIDVCFENYAEDNHVLMGFISADSMRRLDQASDEQITAECTQNFVDYFGPEARDHVDHGIFKWDLEPWSQGGPVAVSRPGTLTRYGTALRAPVGPVHWAGTETSDYWTGYMDGAVRSGQRAAKEVLDAR</sequence>
<dbReference type="RefSeq" id="WP_301571606.1">
    <property type="nucleotide sequence ID" value="NZ_JAPWIE010000003.1"/>
</dbReference>
<protein>
    <submittedName>
        <fullName evidence="5">FAD-dependent oxidoreductase</fullName>
    </submittedName>
</protein>
<dbReference type="PANTHER" id="PTHR43563:SF14">
    <property type="entry name" value="AMINE OXIDASE"/>
    <property type="match status" value="1"/>
</dbReference>
<comment type="cofactor">
    <cofactor evidence="1">
        <name>FAD</name>
        <dbReference type="ChEBI" id="CHEBI:57692"/>
    </cofactor>
</comment>
<evidence type="ECO:0000313" key="5">
    <source>
        <dbReference type="EMBL" id="MCZ4551005.1"/>
    </source>
</evidence>
<proteinExistence type="inferred from homology"/>
<dbReference type="EMBL" id="JAPWIE010000003">
    <property type="protein sequence ID" value="MCZ4551005.1"/>
    <property type="molecule type" value="Genomic_DNA"/>
</dbReference>
<dbReference type="Proteomes" id="UP001067235">
    <property type="component" value="Unassembled WGS sequence"/>
</dbReference>
<dbReference type="InterPro" id="IPR006311">
    <property type="entry name" value="TAT_signal"/>
</dbReference>
<evidence type="ECO:0000313" key="6">
    <source>
        <dbReference type="Proteomes" id="UP001067235"/>
    </source>
</evidence>
<evidence type="ECO:0000256" key="2">
    <source>
        <dbReference type="ARBA" id="ARBA00005995"/>
    </source>
</evidence>
<reference evidence="5" key="1">
    <citation type="submission" date="2022-12" db="EMBL/GenBank/DDBJ databases">
        <authorList>
            <person name="Krivoruchko A.V."/>
            <person name="Elkin A."/>
        </authorList>
    </citation>
    <scope>NUCLEOTIDE SEQUENCE</scope>
    <source>
        <strain evidence="5">IEGM 1388</strain>
    </source>
</reference>
<gene>
    <name evidence="5" type="ORF">O4213_13510</name>
</gene>
<comment type="similarity">
    <text evidence="2">Belongs to the flavin monoamine oxidase family.</text>
</comment>